<reference evidence="1 2" key="1">
    <citation type="submission" date="2020-06" db="EMBL/GenBank/DDBJ databases">
        <title>Complete genome of Azosprillum oryzae KACC14407.</title>
        <authorList>
            <person name="Kim M."/>
            <person name="Park Y.-J."/>
            <person name="Shin J.-H."/>
        </authorList>
    </citation>
    <scope>NUCLEOTIDE SEQUENCE [LARGE SCALE GENOMIC DNA]</scope>
    <source>
        <strain evidence="1 2">KACC 14407</strain>
        <plasmid evidence="1 2">unnamed3</plasmid>
    </source>
</reference>
<geneLocation type="plasmid" evidence="1 2">
    <name>unnamed3</name>
</geneLocation>
<accession>A0A6N1ADK8</accession>
<evidence type="ECO:0000313" key="2">
    <source>
        <dbReference type="Proteomes" id="UP000509702"/>
    </source>
</evidence>
<sequence length="82" mass="8984">MHDADRRNDLRAVIDLLLLGKCQKSLAVESIDSMSADEQNDVLALYEQVINQLPAALEAAKRIRGIDPAVRAVNPSPSDTEQ</sequence>
<gene>
    <name evidence="1" type="ORF">HUE56_04395</name>
</gene>
<protein>
    <submittedName>
        <fullName evidence="1">Uncharacterized protein</fullName>
    </submittedName>
</protein>
<evidence type="ECO:0000313" key="1">
    <source>
        <dbReference type="EMBL" id="QKS49781.1"/>
    </source>
</evidence>
<keyword evidence="2" id="KW-1185">Reference proteome</keyword>
<organism evidence="1 2">
    <name type="scientific">Azospirillum oryzae</name>
    <dbReference type="NCBI Taxonomy" id="286727"/>
    <lineage>
        <taxon>Bacteria</taxon>
        <taxon>Pseudomonadati</taxon>
        <taxon>Pseudomonadota</taxon>
        <taxon>Alphaproteobacteria</taxon>
        <taxon>Rhodospirillales</taxon>
        <taxon>Azospirillaceae</taxon>
        <taxon>Azospirillum</taxon>
    </lineage>
</organism>
<dbReference type="OrthoDB" id="7307031at2"/>
<proteinExistence type="predicted"/>
<dbReference type="KEGG" id="aoz:HUE56_04395"/>
<dbReference type="AlphaFoldDB" id="A0A6N1ADK8"/>
<name>A0A6N1ADK8_9PROT</name>
<keyword evidence="1" id="KW-0614">Plasmid</keyword>
<dbReference type="Proteomes" id="UP000509702">
    <property type="component" value="Plasmid unnamed3"/>
</dbReference>
<dbReference type="EMBL" id="CP054617">
    <property type="protein sequence ID" value="QKS49781.1"/>
    <property type="molecule type" value="Genomic_DNA"/>
</dbReference>
<dbReference type="RefSeq" id="WP_149201182.1">
    <property type="nucleotide sequence ID" value="NZ_BSOV01000012.1"/>
</dbReference>